<dbReference type="EMBL" id="AODQ01000172">
    <property type="protein sequence ID" value="EMR00882.1"/>
    <property type="molecule type" value="Genomic_DNA"/>
</dbReference>
<dbReference type="GO" id="GO:0055085">
    <property type="term" value="P:transmembrane transport"/>
    <property type="evidence" value="ECO:0007669"/>
    <property type="project" value="InterPro"/>
</dbReference>
<evidence type="ECO:0000259" key="1">
    <source>
        <dbReference type="Pfam" id="PF03544"/>
    </source>
</evidence>
<dbReference type="Gene3D" id="3.30.1150.10">
    <property type="match status" value="1"/>
</dbReference>
<organism evidence="2 3">
    <name type="scientific">Cesiribacter andamanensis AMV16</name>
    <dbReference type="NCBI Taxonomy" id="1279009"/>
    <lineage>
        <taxon>Bacteria</taxon>
        <taxon>Pseudomonadati</taxon>
        <taxon>Bacteroidota</taxon>
        <taxon>Cytophagia</taxon>
        <taxon>Cytophagales</taxon>
        <taxon>Cesiribacteraceae</taxon>
        <taxon>Cesiribacter</taxon>
    </lineage>
</organism>
<evidence type="ECO:0000313" key="3">
    <source>
        <dbReference type="Proteomes" id="UP000011910"/>
    </source>
</evidence>
<protein>
    <submittedName>
        <fullName evidence="2">Gram-negative bacterial tonB protein</fullName>
    </submittedName>
</protein>
<dbReference type="Pfam" id="PF03544">
    <property type="entry name" value="TonB_C"/>
    <property type="match status" value="1"/>
</dbReference>
<sequence>MHKLLFSLTLALGAISPLFGQSPQLQTPLGAFLDLNGQLIHGHADLDLAPADVLLISFNSQITPLPKYTDTYYRPDGSSVKGEILYTYGSGMISLKKDEKSKKEKIKHEVGGAVKRGVDSLVVADAFFHWVKQGWEKKNIPLPRMLLHVADTEAFSFFKTTHRGINNYVVYVKQTKMFVDLPVSFFKEFKEVAAALFTDYPDLLELLQKKELPHDDMPQLIRFIQYTDAFRSQKPLTYTADLKLTNAPSQIAYTAQVQRYEDQWRLDFSTPSGEKLFTEHYLYAKPQLKHGDFVWYYPASGIKRREYSVNLGEPSKSQYYYHPNGELQYGTLLSDKNKTLYLQVQSPDGQSLVDGKGTGTEQVYDQVIGRTLVREFQERKLTASYYIDEQGRKVYQLADHNASVKQLKLINKTLSSLSYYPKEDAKKGIEGLVLVRVLLDTSGKPEHTEVVRGITPAMNQAALTLFKDSFINMRFSAGRHQKEDVVQEVLVPVYFQRFYQPTTYYHHYNPFFNNPAFMPVTPPSIPRF</sequence>
<accession>M7N0P7</accession>
<dbReference type="STRING" id="1279009.ADICEAN_03994"/>
<evidence type="ECO:0000313" key="2">
    <source>
        <dbReference type="EMBL" id="EMR00882.1"/>
    </source>
</evidence>
<reference evidence="2 3" key="1">
    <citation type="journal article" date="2013" name="Genome Announc.">
        <title>Draft Genome Sequence of Cesiribacter andamanensis Strain AMV16T, Isolated from a Soil Sample from a Mud Volcano in the Andaman Islands, India.</title>
        <authorList>
            <person name="Shivaji S."/>
            <person name="Ara S."/>
            <person name="Begum Z."/>
            <person name="Srinivas T.N."/>
            <person name="Singh A."/>
            <person name="Kumar Pinnaka A."/>
        </authorList>
    </citation>
    <scope>NUCLEOTIDE SEQUENCE [LARGE SCALE GENOMIC DNA]</scope>
    <source>
        <strain evidence="2 3">AMV16</strain>
    </source>
</reference>
<dbReference type="InterPro" id="IPR037682">
    <property type="entry name" value="TonB_C"/>
</dbReference>
<dbReference type="OrthoDB" id="9812355at2"/>
<dbReference type="AlphaFoldDB" id="M7N0P7"/>
<dbReference type="RefSeq" id="WP_009197369.1">
    <property type="nucleotide sequence ID" value="NZ_AODQ01000172.1"/>
</dbReference>
<comment type="caution">
    <text evidence="2">The sequence shown here is derived from an EMBL/GenBank/DDBJ whole genome shotgun (WGS) entry which is preliminary data.</text>
</comment>
<proteinExistence type="predicted"/>
<name>M7N0P7_9BACT</name>
<keyword evidence="3" id="KW-1185">Reference proteome</keyword>
<dbReference type="SUPFAM" id="SSF74653">
    <property type="entry name" value="TolA/TonB C-terminal domain"/>
    <property type="match status" value="1"/>
</dbReference>
<gene>
    <name evidence="2" type="ORF">ADICEAN_03994</name>
</gene>
<feature type="domain" description="TonB C-terminal" evidence="1">
    <location>
        <begin position="419"/>
        <end position="495"/>
    </location>
</feature>
<dbReference type="Proteomes" id="UP000011910">
    <property type="component" value="Unassembled WGS sequence"/>
</dbReference>